<dbReference type="Proteomes" id="UP000186513">
    <property type="component" value="Unassembled WGS sequence"/>
</dbReference>
<evidence type="ECO:0000313" key="1">
    <source>
        <dbReference type="EMBL" id="SFZ78384.1"/>
    </source>
</evidence>
<gene>
    <name evidence="1" type="ORF">SAMN02745887_02952</name>
</gene>
<dbReference type="STRING" id="1121279.SAMN02745887_02952"/>
<dbReference type="SUPFAM" id="SSF53254">
    <property type="entry name" value="Phosphoglycerate mutase-like"/>
    <property type="match status" value="1"/>
</dbReference>
<sequence length="172" mass="19020">MRLILVRHPPCLAGAGRCYGRLDLPVAAAELASAAAQLRTQLPALPVFSSPLRRCLALARRLHARPTVLADLRELDFGRWEGQPWEAIDRSELDAWAADIWQYRPGGGENALELKQRWLRVYAHLEQQAPAGAILIAHAGLIRLALAEAGLLAGRERWAAPIVHATPYYLDL</sequence>
<organism evidence="1 2">
    <name type="scientific">Chitinimonas taiwanensis DSM 18899</name>
    <dbReference type="NCBI Taxonomy" id="1121279"/>
    <lineage>
        <taxon>Bacteria</taxon>
        <taxon>Pseudomonadati</taxon>
        <taxon>Pseudomonadota</taxon>
        <taxon>Betaproteobacteria</taxon>
        <taxon>Neisseriales</taxon>
        <taxon>Chitinibacteraceae</taxon>
        <taxon>Chitinimonas</taxon>
    </lineage>
</organism>
<accession>A0A1K2HNJ3</accession>
<dbReference type="EMBL" id="FPKR01000012">
    <property type="protein sequence ID" value="SFZ78384.1"/>
    <property type="molecule type" value="Genomic_DNA"/>
</dbReference>
<name>A0A1K2HNJ3_9NEIS</name>
<keyword evidence="2" id="KW-1185">Reference proteome</keyword>
<evidence type="ECO:0000313" key="2">
    <source>
        <dbReference type="Proteomes" id="UP000186513"/>
    </source>
</evidence>
<dbReference type="RefSeq" id="WP_072429444.1">
    <property type="nucleotide sequence ID" value="NZ_FPKR01000012.1"/>
</dbReference>
<dbReference type="AlphaFoldDB" id="A0A1K2HNJ3"/>
<dbReference type="SMART" id="SM00855">
    <property type="entry name" value="PGAM"/>
    <property type="match status" value="1"/>
</dbReference>
<proteinExistence type="predicted"/>
<dbReference type="Gene3D" id="3.40.50.1240">
    <property type="entry name" value="Phosphoglycerate mutase-like"/>
    <property type="match status" value="1"/>
</dbReference>
<dbReference type="InterPro" id="IPR013078">
    <property type="entry name" value="His_Pase_superF_clade-1"/>
</dbReference>
<protein>
    <submittedName>
        <fullName evidence="1">Alpha-ribazole phosphatase</fullName>
    </submittedName>
</protein>
<dbReference type="InterPro" id="IPR029033">
    <property type="entry name" value="His_PPase_superfam"/>
</dbReference>
<dbReference type="OrthoDB" id="5296884at2"/>
<reference evidence="1 2" key="1">
    <citation type="submission" date="2016-11" db="EMBL/GenBank/DDBJ databases">
        <authorList>
            <person name="Jaros S."/>
            <person name="Januszkiewicz K."/>
            <person name="Wedrychowicz H."/>
        </authorList>
    </citation>
    <scope>NUCLEOTIDE SEQUENCE [LARGE SCALE GENOMIC DNA]</scope>
    <source>
        <strain evidence="1 2">DSM 18899</strain>
    </source>
</reference>
<dbReference type="Pfam" id="PF00300">
    <property type="entry name" value="His_Phos_1"/>
    <property type="match status" value="1"/>
</dbReference>